<dbReference type="EMBL" id="AP028679">
    <property type="protein sequence ID" value="BEQ14533.1"/>
    <property type="molecule type" value="Genomic_DNA"/>
</dbReference>
<sequence>MNLPRVSELAEELLGRQTADIRLNLGLNELNFEIRTNRPELAEELERYYRPFQQAGGDGPLITVYALETPAWDCALPLRLKDPEPGKSKIKEEYVDLADGRLVRKRLTGMVFVFGGDTNLALGPCLANPNQVVNFINNRQIQWELERGALLAHAAGVCGPRLGLAMAGRAGQGKSTLALHLMSRGVTFVSNDRLMVTQGEQGPLMSGLAKLPRINPGTALNNPDLSKVMSPTDQKRFAALPPAQLWSLEHKYDVDIDACFGPGRIKMGGSLDLLALLDWERDAGECRLRQVDLAEHPDLLAAFMKEPGLFYLPPVGQAAPGQADYLRVLAGAKVLVLEGGVDFERAADLLAQELR</sequence>
<dbReference type="AlphaFoldDB" id="A0AAU9EXV9"/>
<dbReference type="KEGG" id="dmp:FAK_15990"/>
<dbReference type="InterPro" id="IPR027597">
    <property type="entry name" value="HprK-rel_B"/>
</dbReference>
<proteinExistence type="predicted"/>
<dbReference type="Gene3D" id="3.40.50.300">
    <property type="entry name" value="P-loop containing nucleotide triphosphate hydrolases"/>
    <property type="match status" value="1"/>
</dbReference>
<dbReference type="RefSeq" id="WP_338606237.1">
    <property type="nucleotide sequence ID" value="NZ_AP028679.1"/>
</dbReference>
<dbReference type="SUPFAM" id="SSF53795">
    <property type="entry name" value="PEP carboxykinase-like"/>
    <property type="match status" value="1"/>
</dbReference>
<accession>A0AAU9EXV9</accession>
<gene>
    <name evidence="1" type="ORF">FAK_15990</name>
</gene>
<evidence type="ECO:0008006" key="3">
    <source>
        <dbReference type="Google" id="ProtNLM"/>
    </source>
</evidence>
<reference evidence="2" key="1">
    <citation type="journal article" date="2023" name="Arch. Microbiol.">
        <title>Desulfoferula mesophilus gen. nov. sp. nov., a mesophilic sulfate-reducing bacterium isolated from a brackish lake sediment.</title>
        <authorList>
            <person name="Watanabe T."/>
            <person name="Yabe T."/>
            <person name="Tsuji J.M."/>
            <person name="Fukui M."/>
        </authorList>
    </citation>
    <scope>NUCLEOTIDE SEQUENCE [LARGE SCALE GENOMIC DNA]</scope>
    <source>
        <strain evidence="2">12FAK</strain>
    </source>
</reference>
<evidence type="ECO:0000313" key="2">
    <source>
        <dbReference type="Proteomes" id="UP001366166"/>
    </source>
</evidence>
<evidence type="ECO:0000313" key="1">
    <source>
        <dbReference type="EMBL" id="BEQ14533.1"/>
    </source>
</evidence>
<dbReference type="NCBIfam" id="TIGR04355">
    <property type="entry name" value="HprK_rel_B"/>
    <property type="match status" value="1"/>
</dbReference>
<protein>
    <recommendedName>
        <fullName evidence="3">HprK-related kinase B</fullName>
    </recommendedName>
</protein>
<organism evidence="1 2">
    <name type="scientific">Desulfoferula mesophila</name>
    <dbReference type="NCBI Taxonomy" id="3058419"/>
    <lineage>
        <taxon>Bacteria</taxon>
        <taxon>Pseudomonadati</taxon>
        <taxon>Thermodesulfobacteriota</taxon>
        <taxon>Desulfarculia</taxon>
        <taxon>Desulfarculales</taxon>
        <taxon>Desulfarculaceae</taxon>
        <taxon>Desulfoferula</taxon>
    </lineage>
</organism>
<name>A0AAU9EXV9_9BACT</name>
<dbReference type="InterPro" id="IPR027417">
    <property type="entry name" value="P-loop_NTPase"/>
</dbReference>
<keyword evidence="2" id="KW-1185">Reference proteome</keyword>
<dbReference type="Proteomes" id="UP001366166">
    <property type="component" value="Chromosome"/>
</dbReference>